<feature type="region of interest" description="Disordered" evidence="2">
    <location>
        <begin position="143"/>
        <end position="220"/>
    </location>
</feature>
<dbReference type="GO" id="GO:0003723">
    <property type="term" value="F:RNA binding"/>
    <property type="evidence" value="ECO:0007669"/>
    <property type="project" value="UniProtKB-UniRule"/>
</dbReference>
<dbReference type="AlphaFoldDB" id="A0A507E1X9"/>
<dbReference type="OrthoDB" id="6159137at2759"/>
<dbReference type="Pfam" id="PF00076">
    <property type="entry name" value="RRM_1"/>
    <property type="match status" value="1"/>
</dbReference>
<evidence type="ECO:0000313" key="4">
    <source>
        <dbReference type="EMBL" id="TPX57772.1"/>
    </source>
</evidence>
<dbReference type="Proteomes" id="UP000318582">
    <property type="component" value="Unassembled WGS sequence"/>
</dbReference>
<accession>A0A507E1X9</accession>
<name>A0A507E1X9_9FUNG</name>
<evidence type="ECO:0000256" key="1">
    <source>
        <dbReference type="PROSITE-ProRule" id="PRU00176"/>
    </source>
</evidence>
<dbReference type="PROSITE" id="PS50102">
    <property type="entry name" value="RRM"/>
    <property type="match status" value="1"/>
</dbReference>
<dbReference type="InterPro" id="IPR050441">
    <property type="entry name" value="RBM"/>
</dbReference>
<proteinExistence type="predicted"/>
<feature type="compositionally biased region" description="Basic and acidic residues" evidence="2">
    <location>
        <begin position="160"/>
        <end position="220"/>
    </location>
</feature>
<keyword evidence="5" id="KW-1185">Reference proteome</keyword>
<evidence type="ECO:0000259" key="3">
    <source>
        <dbReference type="PROSITE" id="PS50102"/>
    </source>
</evidence>
<dbReference type="SMART" id="SM00360">
    <property type="entry name" value="RRM"/>
    <property type="match status" value="1"/>
</dbReference>
<protein>
    <recommendedName>
        <fullName evidence="3">RRM domain-containing protein</fullName>
    </recommendedName>
</protein>
<dbReference type="STRING" id="109895.A0A507E1X9"/>
<dbReference type="InterPro" id="IPR035979">
    <property type="entry name" value="RBD_domain_sf"/>
</dbReference>
<dbReference type="InterPro" id="IPR000504">
    <property type="entry name" value="RRM_dom"/>
</dbReference>
<evidence type="ECO:0000256" key="2">
    <source>
        <dbReference type="SAM" id="MobiDB-lite"/>
    </source>
</evidence>
<dbReference type="SUPFAM" id="SSF54928">
    <property type="entry name" value="RNA-binding domain, RBD"/>
    <property type="match status" value="1"/>
</dbReference>
<dbReference type="Gene3D" id="3.30.70.330">
    <property type="match status" value="1"/>
</dbReference>
<dbReference type="EMBL" id="QEAQ01000047">
    <property type="protein sequence ID" value="TPX57772.1"/>
    <property type="molecule type" value="Genomic_DNA"/>
</dbReference>
<dbReference type="PANTHER" id="PTHR48034">
    <property type="entry name" value="TRANSFORMER-2 SEX-DETERMINING PROTEIN-RELATED"/>
    <property type="match status" value="1"/>
</dbReference>
<gene>
    <name evidence="4" type="ORF">PhCBS80983_g03569</name>
</gene>
<keyword evidence="1" id="KW-0694">RNA-binding</keyword>
<evidence type="ECO:0000313" key="5">
    <source>
        <dbReference type="Proteomes" id="UP000318582"/>
    </source>
</evidence>
<comment type="caution">
    <text evidence="4">The sequence shown here is derived from an EMBL/GenBank/DDBJ whole genome shotgun (WGS) entry which is preliminary data.</text>
</comment>
<dbReference type="InterPro" id="IPR012677">
    <property type="entry name" value="Nucleotide-bd_a/b_plait_sf"/>
</dbReference>
<sequence>MSATVRWRKTDLVRTNVHDLVLQSATALRQHARDLDLLRLAPTPLLVVTRAGAGTGPKGEVNPGNNLYVTNLSLRTRERDLEKLFGEYGKIYKAAVMYDPHNQESRGFAFVSFNNPEDADAARNAISGKVELDGKVITVELAKRGRARTPTPGRYFGPPYKREYDERDGRRGDRYGDRDRGDRYDRYDRYPRGDRYDDRRDRRDDRRDDRRRDRDYDRRY</sequence>
<organism evidence="4 5">
    <name type="scientific">Powellomyces hirtus</name>
    <dbReference type="NCBI Taxonomy" id="109895"/>
    <lineage>
        <taxon>Eukaryota</taxon>
        <taxon>Fungi</taxon>
        <taxon>Fungi incertae sedis</taxon>
        <taxon>Chytridiomycota</taxon>
        <taxon>Chytridiomycota incertae sedis</taxon>
        <taxon>Chytridiomycetes</taxon>
        <taxon>Spizellomycetales</taxon>
        <taxon>Powellomycetaceae</taxon>
        <taxon>Powellomyces</taxon>
    </lineage>
</organism>
<reference evidence="4 5" key="1">
    <citation type="journal article" date="2019" name="Sci. Rep.">
        <title>Comparative genomics of chytrid fungi reveal insights into the obligate biotrophic and pathogenic lifestyle of Synchytrium endobioticum.</title>
        <authorList>
            <person name="van de Vossenberg B.T.L.H."/>
            <person name="Warris S."/>
            <person name="Nguyen H.D.T."/>
            <person name="van Gent-Pelzer M.P.E."/>
            <person name="Joly D.L."/>
            <person name="van de Geest H.C."/>
            <person name="Bonants P.J.M."/>
            <person name="Smith D.S."/>
            <person name="Levesque C.A."/>
            <person name="van der Lee T.A.J."/>
        </authorList>
    </citation>
    <scope>NUCLEOTIDE SEQUENCE [LARGE SCALE GENOMIC DNA]</scope>
    <source>
        <strain evidence="4 5">CBS 809.83</strain>
    </source>
</reference>
<feature type="domain" description="RRM" evidence="3">
    <location>
        <begin position="65"/>
        <end position="144"/>
    </location>
</feature>